<name>A0A0W0VXK6_9GAMM</name>
<feature type="transmembrane region" description="Helical" evidence="1">
    <location>
        <begin position="26"/>
        <end position="45"/>
    </location>
</feature>
<dbReference type="eggNOG" id="ENOG5033C8W">
    <property type="taxonomic scope" value="Bacteria"/>
</dbReference>
<feature type="transmembrane region" description="Helical" evidence="1">
    <location>
        <begin position="98"/>
        <end position="117"/>
    </location>
</feature>
<dbReference type="STRING" id="45067.Llan_0324"/>
<dbReference type="RefSeq" id="WP_035915255.1">
    <property type="nucleotide sequence ID" value="NZ_CAAAJD010000008.1"/>
</dbReference>
<keyword evidence="1" id="KW-0812">Transmembrane</keyword>
<accession>A0A0W0VXK6</accession>
<dbReference type="EMBL" id="LNYI01000008">
    <property type="protein sequence ID" value="KTD24762.1"/>
    <property type="molecule type" value="Genomic_DNA"/>
</dbReference>
<evidence type="ECO:0000256" key="1">
    <source>
        <dbReference type="SAM" id="Phobius"/>
    </source>
</evidence>
<dbReference type="PATRIC" id="fig|45067.4.peg.344"/>
<dbReference type="Proteomes" id="UP000054869">
    <property type="component" value="Unassembled WGS sequence"/>
</dbReference>
<sequence>MWDILLKRYWQVSTFRESPANTPYSIPLLVIVALLFFLLMVWQWFMVDIKGQFKLATSVATGISLIGTYFIFTFLILKMNRKANRVVKTLTSLLASHLIVHLFAIPLLLVTPILASANVTNTAALLLAIIYLLLTLVLTAWQFLVTAHIYKHALETDTLTSVLASFGLLACNVLIVSFWR</sequence>
<evidence type="ECO:0008006" key="4">
    <source>
        <dbReference type="Google" id="ProtNLM"/>
    </source>
</evidence>
<feature type="transmembrane region" description="Helical" evidence="1">
    <location>
        <begin position="57"/>
        <end position="77"/>
    </location>
</feature>
<evidence type="ECO:0000313" key="3">
    <source>
        <dbReference type="Proteomes" id="UP000054869"/>
    </source>
</evidence>
<dbReference type="OrthoDB" id="5653628at2"/>
<feature type="transmembrane region" description="Helical" evidence="1">
    <location>
        <begin position="159"/>
        <end position="179"/>
    </location>
</feature>
<gene>
    <name evidence="2" type="ORF">Llan_0324</name>
</gene>
<dbReference type="AlphaFoldDB" id="A0A0W0VXK6"/>
<proteinExistence type="predicted"/>
<keyword evidence="1" id="KW-0472">Membrane</keyword>
<protein>
    <recommendedName>
        <fullName evidence="4">Yip1 domain protein</fullName>
    </recommendedName>
</protein>
<evidence type="ECO:0000313" key="2">
    <source>
        <dbReference type="EMBL" id="KTD24762.1"/>
    </source>
</evidence>
<reference evidence="2 3" key="1">
    <citation type="submission" date="2015-11" db="EMBL/GenBank/DDBJ databases">
        <title>Genomic analysis of 38 Legionella species identifies large and diverse effector repertoires.</title>
        <authorList>
            <person name="Burstein D."/>
            <person name="Amaro F."/>
            <person name="Zusman T."/>
            <person name="Lifshitz Z."/>
            <person name="Cohen O."/>
            <person name="Gilbert J.A."/>
            <person name="Pupko T."/>
            <person name="Shuman H.A."/>
            <person name="Segal G."/>
        </authorList>
    </citation>
    <scope>NUCLEOTIDE SEQUENCE [LARGE SCALE GENOMIC DNA]</scope>
    <source>
        <strain evidence="2 3">ATCC 49751</strain>
    </source>
</reference>
<comment type="caution">
    <text evidence="2">The sequence shown here is derived from an EMBL/GenBank/DDBJ whole genome shotgun (WGS) entry which is preliminary data.</text>
</comment>
<organism evidence="2 3">
    <name type="scientific">Legionella lansingensis</name>
    <dbReference type="NCBI Taxonomy" id="45067"/>
    <lineage>
        <taxon>Bacteria</taxon>
        <taxon>Pseudomonadati</taxon>
        <taxon>Pseudomonadota</taxon>
        <taxon>Gammaproteobacteria</taxon>
        <taxon>Legionellales</taxon>
        <taxon>Legionellaceae</taxon>
        <taxon>Legionella</taxon>
    </lineage>
</organism>
<feature type="transmembrane region" description="Helical" evidence="1">
    <location>
        <begin position="123"/>
        <end position="147"/>
    </location>
</feature>
<keyword evidence="1" id="KW-1133">Transmembrane helix</keyword>
<keyword evidence="3" id="KW-1185">Reference proteome</keyword>